<feature type="compositionally biased region" description="Low complexity" evidence="1">
    <location>
        <begin position="3879"/>
        <end position="3900"/>
    </location>
</feature>
<feature type="compositionally biased region" description="Low complexity" evidence="1">
    <location>
        <begin position="4039"/>
        <end position="4050"/>
    </location>
</feature>
<gene>
    <name evidence="5" type="ORF">HYH03_016678</name>
</gene>
<feature type="compositionally biased region" description="Gly residues" evidence="1">
    <location>
        <begin position="3276"/>
        <end position="3299"/>
    </location>
</feature>
<keyword evidence="2" id="KW-0472">Membrane</keyword>
<feature type="compositionally biased region" description="Low complexity" evidence="1">
    <location>
        <begin position="1335"/>
        <end position="1349"/>
    </location>
</feature>
<feature type="compositionally biased region" description="Low complexity" evidence="1">
    <location>
        <begin position="2050"/>
        <end position="2061"/>
    </location>
</feature>
<dbReference type="PANTHER" id="PTHR15730">
    <property type="entry name" value="EXPERIMENTAL AUTOIMMUNE PROSTATITIS ANTIGEN 2-RELATED"/>
    <property type="match status" value="1"/>
</dbReference>
<evidence type="ECO:0000259" key="3">
    <source>
        <dbReference type="PROSITE" id="PS50125"/>
    </source>
</evidence>
<feature type="compositionally biased region" description="Polar residues" evidence="1">
    <location>
        <begin position="1616"/>
        <end position="1630"/>
    </location>
</feature>
<evidence type="ECO:0000313" key="5">
    <source>
        <dbReference type="EMBL" id="KAG2484543.1"/>
    </source>
</evidence>
<dbReference type="PROSITE" id="PS50125">
    <property type="entry name" value="GUANYLATE_CYCLASE_2"/>
    <property type="match status" value="1"/>
</dbReference>
<feature type="region of interest" description="Disordered" evidence="1">
    <location>
        <begin position="2789"/>
        <end position="2820"/>
    </location>
</feature>
<feature type="compositionally biased region" description="Low complexity" evidence="1">
    <location>
        <begin position="3837"/>
        <end position="3857"/>
    </location>
</feature>
<dbReference type="OrthoDB" id="530844at2759"/>
<evidence type="ECO:0000256" key="2">
    <source>
        <dbReference type="SAM" id="Phobius"/>
    </source>
</evidence>
<feature type="compositionally biased region" description="Polar residues" evidence="1">
    <location>
        <begin position="3858"/>
        <end position="3868"/>
    </location>
</feature>
<keyword evidence="2" id="KW-1133">Transmembrane helix</keyword>
<dbReference type="Proteomes" id="UP000612055">
    <property type="component" value="Unassembled WGS sequence"/>
</dbReference>
<feature type="region of interest" description="Disordered" evidence="1">
    <location>
        <begin position="3412"/>
        <end position="3487"/>
    </location>
</feature>
<feature type="region of interest" description="Disordered" evidence="1">
    <location>
        <begin position="3995"/>
        <end position="4024"/>
    </location>
</feature>
<comment type="caution">
    <text evidence="5">The sequence shown here is derived from an EMBL/GenBank/DDBJ whole genome shotgun (WGS) entry which is preliminary data.</text>
</comment>
<feature type="region of interest" description="Disordered" evidence="1">
    <location>
        <begin position="2089"/>
        <end position="2108"/>
    </location>
</feature>
<dbReference type="SMART" id="SM01276">
    <property type="entry name" value="M60-like"/>
    <property type="match status" value="1"/>
</dbReference>
<dbReference type="InterPro" id="IPR001054">
    <property type="entry name" value="A/G_cyclase"/>
</dbReference>
<dbReference type="GO" id="GO:0035556">
    <property type="term" value="P:intracellular signal transduction"/>
    <property type="evidence" value="ECO:0007669"/>
    <property type="project" value="InterPro"/>
</dbReference>
<feature type="transmembrane region" description="Helical" evidence="2">
    <location>
        <begin position="1070"/>
        <end position="1096"/>
    </location>
</feature>
<feature type="region of interest" description="Disordered" evidence="1">
    <location>
        <begin position="3793"/>
        <end position="3812"/>
    </location>
</feature>
<feature type="compositionally biased region" description="Low complexity" evidence="1">
    <location>
        <begin position="3428"/>
        <end position="3465"/>
    </location>
</feature>
<feature type="compositionally biased region" description="Gly residues" evidence="1">
    <location>
        <begin position="2094"/>
        <end position="2108"/>
    </location>
</feature>
<dbReference type="PROSITE" id="PS51723">
    <property type="entry name" value="PEPTIDASE_M60"/>
    <property type="match status" value="1"/>
</dbReference>
<feature type="region of interest" description="Disordered" evidence="1">
    <location>
        <begin position="1650"/>
        <end position="1747"/>
    </location>
</feature>
<reference evidence="5" key="1">
    <citation type="journal article" date="2020" name="bioRxiv">
        <title>Comparative genomics of Chlamydomonas.</title>
        <authorList>
            <person name="Craig R.J."/>
            <person name="Hasan A.R."/>
            <person name="Ness R.W."/>
            <person name="Keightley P.D."/>
        </authorList>
    </citation>
    <scope>NUCLEOTIDE SEQUENCE</scope>
    <source>
        <strain evidence="5">CCAP 11/70</strain>
    </source>
</reference>
<feature type="region of interest" description="Disordered" evidence="1">
    <location>
        <begin position="2584"/>
        <end position="2626"/>
    </location>
</feature>
<dbReference type="PANTHER" id="PTHR15730:SF5">
    <property type="entry name" value="SI:CH211-210B2.2-RELATED"/>
    <property type="match status" value="1"/>
</dbReference>
<protein>
    <recommendedName>
        <fullName evidence="7">Guanylate cyclase domain-containing protein</fullName>
    </recommendedName>
</protein>
<keyword evidence="2" id="KW-0812">Transmembrane</keyword>
<feature type="region of interest" description="Disordered" evidence="1">
    <location>
        <begin position="1940"/>
        <end position="2065"/>
    </location>
</feature>
<feature type="compositionally biased region" description="Low complexity" evidence="1">
    <location>
        <begin position="3578"/>
        <end position="3591"/>
    </location>
</feature>
<dbReference type="InterPro" id="IPR051244">
    <property type="entry name" value="TCAF"/>
</dbReference>
<feature type="compositionally biased region" description="Polar residues" evidence="1">
    <location>
        <begin position="3471"/>
        <end position="3487"/>
    </location>
</feature>
<feature type="region of interest" description="Disordered" evidence="1">
    <location>
        <begin position="3257"/>
        <end position="3310"/>
    </location>
</feature>
<dbReference type="InterPro" id="IPR042279">
    <property type="entry name" value="Pep_M60_3"/>
</dbReference>
<keyword evidence="6" id="KW-1185">Reference proteome</keyword>
<evidence type="ECO:0000313" key="6">
    <source>
        <dbReference type="Proteomes" id="UP000612055"/>
    </source>
</evidence>
<feature type="region of interest" description="Disordered" evidence="1">
    <location>
        <begin position="3646"/>
        <end position="3707"/>
    </location>
</feature>
<feature type="region of interest" description="Disordered" evidence="1">
    <location>
        <begin position="3747"/>
        <end position="3783"/>
    </location>
</feature>
<evidence type="ECO:0008006" key="7">
    <source>
        <dbReference type="Google" id="ProtNLM"/>
    </source>
</evidence>
<dbReference type="InterPro" id="IPR035423">
    <property type="entry name" value="M60-like_N"/>
</dbReference>
<proteinExistence type="predicted"/>
<dbReference type="Gene3D" id="1.10.390.30">
    <property type="entry name" value="Peptidase M60, enhancin-like domain 3"/>
    <property type="match status" value="1"/>
</dbReference>
<feature type="region of interest" description="Disordered" evidence="1">
    <location>
        <begin position="3931"/>
        <end position="3971"/>
    </location>
</feature>
<feature type="region of interest" description="Disordered" evidence="1">
    <location>
        <begin position="1335"/>
        <end position="1360"/>
    </location>
</feature>
<feature type="compositionally biased region" description="Basic and acidic residues" evidence="1">
    <location>
        <begin position="4199"/>
        <end position="4233"/>
    </location>
</feature>
<dbReference type="GO" id="GO:0009190">
    <property type="term" value="P:cyclic nucleotide biosynthetic process"/>
    <property type="evidence" value="ECO:0007669"/>
    <property type="project" value="InterPro"/>
</dbReference>
<feature type="region of interest" description="Disordered" evidence="1">
    <location>
        <begin position="3500"/>
        <end position="3519"/>
    </location>
</feature>
<evidence type="ECO:0000259" key="4">
    <source>
        <dbReference type="PROSITE" id="PS51723"/>
    </source>
</evidence>
<sequence>MDTLVKNSFKWLVNGSSTARIGAVGSTWDPNMLKRIRQELLSPSDGSASTFSSVDVIPMKIEEFAAGRLYDVDIVWLDANPRGTFAADQLSAITWFLQQSGKGLLVAGNAWTWASLQTRNNTFLNLPINRVLWPTGIALSTLQVSAPRPPTRDPPPLWPFYNTQYSIARINEEKTGGVPMPGANVFPYANAGLALLMACLPPRTAISQFPDLANVWYRLDQARTNTRAAAVGPTRVLDWLNTHPQYSLGAMMDAATTRTSDFAAIGASSSGSRSAPLYPGSVPAGTNRTTVSLSNMTLSYAPPNLNLTLPFAVQPLWRFTGAYAPPGAQLNVTLSSNAVNRGIMVQVGCHADDLTPKARWARVPYAANRFPVTNRNTLVGSPMGGPVYLLVPRFLVLTNVSSAWWDSERNQVGPWAEVENDRITLTVPSTAVRLLSDPSPLLAWWAQVLDSMAWLTNLRTRVRPERIALDADTLQGGLSPGYPIVAIDDEIQQEELINLQTLRSQGSWDLFAALAQSHVPTEMTFQERSNVSIAKWPFQLSQADAGDRKRARDMYFYGGAQWSRDWSGLAALDTLLMLKDGFTWTFYRNLYARYQSLSRPFPADNVQMWIRVTSLVANRTLLPFYEAWGFPILNSTRVALRGLANWTEAPLGLLDLSRRRRALQSLQAEGQAGVRSVALSLPDAGGAAGSATPSTTPNPILPAVSLEGCLEWVDVGYPQPLALQAATTLAPLPAAIAAAVASSAASAGGAGAWATLAQLPTAAAATEPAGSGNDGAVVAPQALALTGPLCAAAAPGPSAAQAPPASGTSRRLSSTQRGPQPQLQPHAQPRLITLGIRALAPESGRGRGSSSSAAVTWAGLGPGRDPAPDWLSSLRTRASVLGWRRALTLLAGSLLQGWDWRQPEDGSRGPQWRELGGAEGGAAVERAEAADVGARRQLRRRALEALAEPGCLGAGVLVRAAATALSGRRGGGFSDAPAYDVPYDTWGEQVVVVLVYGSYSASQAQVDAACLAASRADVCVERARVALAAAANATALKGGSGAGGPSGSSNTTAASPDGGSGGTGEEGSTAFVVTIAVLLPVAVLALAALALVYCLYRRLQRQHRREHSAQKAPGVGPLTTLLITDIANSTALWESLPEEVMDTALRLHHACIRALILRFNGYESATEGDSFILAFHHPMDAAKFALTAQIQLMDVMWPAEVLAHPDGHEVWVVPRNNEPSIHNTGQLVSTFNPNALDNSLRHASVEFNRRGSSWAALGKSFRAGSAGASVSVSAAATATGYGMAGPMRIGDLDHLASASDIDGEEMHAAAARGASKFRSFTSRVSTMLGLAPAPASSAATGAATGTTAGMSDRSNRGSSKVRHFLRSSISGLGSVTARSGRHASAQGMVGDGGAVTSPLARIPSSLARRRTADVCGNDMLPDRRSKSFAIAPAQATRQRAGGSLAAATAARFAASFSRGPGGGDTSSGVDGEDGSRAGTNTAPLMTSTSVGAAFNPALAVAPTGSFSTPRSLLKQALSFNRRHSSFRGGSRGRAIAAAGASTSAEPLMAAPVSVGAAVAAGAGGKRLHGSYAMPGDNTGRAHYHSQGQLSAVQLQLTSGAFEAIGMDAPYSREHSGSSSQHPNSGRENSGIVMSTDNIAMHMLSGPNAMTGGMGSTLGRGGRWAGGSTGGAAGATHASSDSAADSTARSGSGAFMALSPGTRIASTGQAGDELMGGPPGSHRLRSHSVPRDRPSDQEGTTAMGAGPSMPAVATAAAVSAATATAVMGTPGLAPLRRTLLRHHSTASSQYAEHLNHLRSNQLTPPPAHVISHYQRYANGSTVPGVAAAAHMDAHGVHTDASVAEAVGGGSHSSLGSSFPNPNNLAAAFCTAEGSTVTTGPLQPMSIIGGSTINSAGTGPMHGMSTIVGGHESSTATHDERQRLSTASDSQVMDALEFVARNGSKPNLAPPVVPPRMLTASTGDSGGASSGALTPQPHGPGSRAVSVPVWGPIDASRPSGSREEAGVQGDRAAQLLSPPVVQPPQRDRYRRSSAPPDVTSLAALVGPGAGSGAMAPGGSRSMAQPHPHVLANSHFPALGASPNSGGLVLRPSPLGIAGGSNTGPGGGGAGSTSMPLTFALLSSAQSSVSRVFESLQFNSTGGGRPASGGRPFSGLAARPASSARAGLSGGLERLVENDLFERQDISSTTSDYDDDANRHAGAQADRSSDLAGMTADRHSQPSATLTVHGGTAAATANAPESTSLPLVFRAAPASADAGGATGSPRLSAVLYRRAAGTADGGVSPGRRSAGSPFLQASRVRDRPASGSAISQVAAASAQAAGEAGANRYGDGAAGSAGAMSAPLNLSRLLRSRRDARVRSSPLIPHLGSGELRFSAPLAPILEPYTTTSRQASELELTRDLARPRPPSAVMAPHPSAGASTATAAAATVRSSAGDAANSSLAPAASPTTGPGTATGASMYDAGPRFGQPNSSANGAATGRMLASPAGSWGAGGGGDAPFPAPVSPRSSSPEVPGSRQSGGQPSTSQSQNHSQQSQSQSRSVSQTILQALSRPNILKQLTKAGRAGRAEAAAVSPAASGARGFYVRGSGASGGSSPPLGNMTPVDPRTGSSGTPGGGTTTASGGASFGVGGGNTNTASASLGFMRLDDPDNSGMGELSAIGMIDGPPLLPASHALLRAGEELDRPASRSYGRGQGCVHTLVTLDAGAQPSGSTGFAVHQGTGESSASRTLHNDARAAAAAAALCRDDGASPAPSPRHNVPLVVRTNKSQLELTSSGSAVFAGGGAGGMTSPGVASTAAGSATGGGEGGGGGHGHASAVALPPPSPAAAAAAARPASATIPELSPLAVATSGRMSFLGLQMLNRSRTVERGASMGEWQAASTDAGSGTLPMLAGALLECRSWREKCREEWPAAVRPAPPARCAYRGLRVRMGLHTGITTASDVTFNATTCHMAYGGTAMKVAKAVGDAASGGMILLSHSTFLALVSQFADLPGTPQAIFSAESDLGLGAESYSLYQLVHRELAQRLGYAAPLRNIPLTQLGTEDAPTGACAISFMHVASASMLVAELGQPGVEALQQFKSIACELCSRCGGYVVEASEGLCLAAFRHAAAALVWALSTREALEEHNWSTEVRRWYRFAAGNSSQPNVKGRGPRPRTGVHVGGVNVEVNAATGRMTYRGKVMNRTSRIAHKAASEQILCSREAWESVVTAIAATVQALEEEKMAELAAIEAAAVAVPEDDTESGTTYDDGDILSDLANLMASGEGNAVTPPRSNLLVSSGNSSGGGGGAAGGAVSGGSGGGGGNGTSKPSSPPAMEDVSLEDVLASEAAPRARPAQLANTLADALQTSRSASSKHLAAAAAAAAALGRRVTSFSTRSPGRVGASTATGTGMAAVGASGLGDLVDRHLSRAFSITALPPSPKAAAARVGSGPGAGAQVAARAGASTGPGTGAPNHLSTAASGAGARSQASLSPRPTAVQPSPSPHWTGSRSTTSRALARVGAALHQALGGSDPAAPPSFGRRSKPGPAGLLTAASLLLGVGEGGAAAGAGTGAATGGGVGAGAISSGGGGGAGAMSSGGGGGGAEESSLSSSRSTSTPAATLEWQALARLVGPKMELPPSKKLDAKFLGSYSLKGVKEEMRLFEVRWASEEAHTPGTVTDDTRTSAPRVGRASITGGPASSIARSVRAAFTRQATTLMPPSEPTTRGGGSQAAGSIAAAGAEAAAESSRGGAGSAGALGFMSIAGIVSATGAAGGNEGGASPRGSHRRASKGPQTTAAAASRGVSAAAARDAAIRVTSVTRAAARSGRPEASFGDAAGNTGNSAYSGDEFPTECVALHTVVANSRPPQSPHNSRSRSQSRSQSQGQTGVQTLSPPSSKPRQRALTQPQELLPGGPALGLPPGAAPQLQVPPSPSAGMGAGALAVTPRSILRQQSILVRTSDTEDASAAAGARSPRQKASASALFSGGAGLGESTRQPSGLIEAAVPGQGVVSTGLERLLPHSSHRLAESAGASQGSIALGPTSELSSGRRRMPASLGVTFADQALSSGPSPYGSPLPTHAQQSLLASGGGTGANVGGGFAASPSPSPSPDRRSPLMSSMTPSGLGPQRLPPSTGLEATPATYALAAASASSQEAHLLSGAGSRGSATAITPWGLMPSAAELAEAMDEGEDARPSPAGPGGDTAEASASALPHLPPPPSALYLLSPIDRRPGDHQEHQEGGRTAEDRPSGSRDQHEIEPQQ</sequence>
<dbReference type="Pfam" id="PF17291">
    <property type="entry name" value="M60-like_N"/>
    <property type="match status" value="1"/>
</dbReference>
<dbReference type="InterPro" id="IPR031161">
    <property type="entry name" value="Peptidase_M60_dom"/>
</dbReference>
<dbReference type="EMBL" id="JAEHOE010000148">
    <property type="protein sequence ID" value="KAG2484543.1"/>
    <property type="molecule type" value="Genomic_DNA"/>
</dbReference>
<feature type="region of interest" description="Disordered" evidence="1">
    <location>
        <begin position="1609"/>
        <end position="1630"/>
    </location>
</feature>
<feature type="region of interest" description="Disordered" evidence="1">
    <location>
        <begin position="4039"/>
        <end position="4233"/>
    </location>
</feature>
<feature type="compositionally biased region" description="Gly residues" evidence="1">
    <location>
        <begin position="3560"/>
        <end position="3577"/>
    </location>
</feature>
<name>A0A836BRD4_9CHLO</name>
<feature type="compositionally biased region" description="Low complexity" evidence="1">
    <location>
        <begin position="2413"/>
        <end position="2455"/>
    </location>
</feature>
<feature type="compositionally biased region" description="Low complexity" evidence="1">
    <location>
        <begin position="3768"/>
        <end position="3783"/>
    </location>
</feature>
<dbReference type="Gene3D" id="3.30.70.1230">
    <property type="entry name" value="Nucleotide cyclase"/>
    <property type="match status" value="3"/>
</dbReference>
<feature type="compositionally biased region" description="Low complexity" evidence="1">
    <location>
        <begin position="2501"/>
        <end position="2540"/>
    </location>
</feature>
<feature type="region of interest" description="Disordered" evidence="1">
    <location>
        <begin position="2185"/>
        <end position="2236"/>
    </location>
</feature>
<dbReference type="Pfam" id="PF13402">
    <property type="entry name" value="Peptidase_M60"/>
    <property type="match status" value="1"/>
</dbReference>
<accession>A0A836BRD4</accession>
<feature type="compositionally biased region" description="Gly residues" evidence="1">
    <location>
        <begin position="1651"/>
        <end position="1672"/>
    </location>
</feature>
<feature type="region of interest" description="Disordered" evidence="1">
    <location>
        <begin position="2398"/>
        <end position="2540"/>
    </location>
</feature>
<dbReference type="Gene3D" id="3.40.390.80">
    <property type="entry name" value="Peptidase M60, enhancin-like domain 2"/>
    <property type="match status" value="1"/>
</dbReference>
<dbReference type="InterPro" id="IPR029787">
    <property type="entry name" value="Nucleotide_cyclase"/>
</dbReference>
<feature type="compositionally biased region" description="Polar residues" evidence="1">
    <location>
        <begin position="810"/>
        <end position="825"/>
    </location>
</feature>
<feature type="region of interest" description="Disordered" evidence="1">
    <location>
        <begin position="2136"/>
        <end position="2155"/>
    </location>
</feature>
<organism evidence="5 6">
    <name type="scientific">Edaphochlamys debaryana</name>
    <dbReference type="NCBI Taxonomy" id="47281"/>
    <lineage>
        <taxon>Eukaryota</taxon>
        <taxon>Viridiplantae</taxon>
        <taxon>Chlorophyta</taxon>
        <taxon>core chlorophytes</taxon>
        <taxon>Chlorophyceae</taxon>
        <taxon>CS clade</taxon>
        <taxon>Chlamydomonadales</taxon>
        <taxon>Chlamydomonadales incertae sedis</taxon>
        <taxon>Edaphochlamys</taxon>
    </lineage>
</organism>
<feature type="domain" description="Peptidase M60" evidence="4">
    <location>
        <begin position="315"/>
        <end position="583"/>
    </location>
</feature>
<feature type="region of interest" description="Disordered" evidence="1">
    <location>
        <begin position="3836"/>
        <end position="3913"/>
    </location>
</feature>
<feature type="compositionally biased region" description="Low complexity" evidence="1">
    <location>
        <begin position="1673"/>
        <end position="1693"/>
    </location>
</feature>
<feature type="region of interest" description="Disordered" evidence="1">
    <location>
        <begin position="842"/>
        <end position="867"/>
    </location>
</feature>
<feature type="compositionally biased region" description="Gly residues" evidence="1">
    <location>
        <begin position="2797"/>
        <end position="2809"/>
    </location>
</feature>
<dbReference type="SUPFAM" id="SSF55073">
    <property type="entry name" value="Nucleotide cyclase"/>
    <property type="match status" value="2"/>
</dbReference>
<feature type="region of interest" description="Disordered" evidence="1">
    <location>
        <begin position="1455"/>
        <end position="1481"/>
    </location>
</feature>
<evidence type="ECO:0000256" key="1">
    <source>
        <dbReference type="SAM" id="MobiDB-lite"/>
    </source>
</evidence>
<feature type="compositionally biased region" description="Low complexity" evidence="1">
    <location>
        <begin position="4108"/>
        <end position="4131"/>
    </location>
</feature>
<feature type="region of interest" description="Disordered" evidence="1">
    <location>
        <begin position="3560"/>
        <end position="3591"/>
    </location>
</feature>
<feature type="region of interest" description="Disordered" evidence="1">
    <location>
        <begin position="1037"/>
        <end position="1063"/>
    </location>
</feature>
<feature type="domain" description="Guanylate cyclase" evidence="3">
    <location>
        <begin position="1120"/>
        <end position="1180"/>
    </location>
</feature>
<feature type="compositionally biased region" description="Gly residues" evidence="1">
    <location>
        <begin position="4060"/>
        <end position="4072"/>
    </location>
</feature>
<feature type="region of interest" description="Disordered" evidence="1">
    <location>
        <begin position="793"/>
        <end position="830"/>
    </location>
</feature>
<feature type="compositionally biased region" description="Low complexity" evidence="1">
    <location>
        <begin position="793"/>
        <end position="809"/>
    </location>
</feature>